<dbReference type="AlphaFoldDB" id="A0A2T0LXF6"/>
<protein>
    <submittedName>
        <fullName evidence="2">Uncharacterized protein YdhG (YjbR/CyaY superfamily)</fullName>
    </submittedName>
</protein>
<feature type="region of interest" description="Disordered" evidence="1">
    <location>
        <begin position="1"/>
        <end position="59"/>
    </location>
</feature>
<proteinExistence type="predicted"/>
<evidence type="ECO:0000313" key="2">
    <source>
        <dbReference type="EMBL" id="PRX48711.1"/>
    </source>
</evidence>
<sequence length="167" mass="18706">MCHHRLPPHHDTRRESTMSRTTTSTYAGFTAEERAAMKEHAQEVKKEARRRSRADKAAEAERDVLAKIAEMPEPDRTMAERVHAIVKAEAPALAPKLWYGMPAYARDGKVVCFFQSADKFKARYATLGFNDEARLDDEPMWATSFAVTDVTAEVGKRIAALVRQAAG</sequence>
<dbReference type="EMBL" id="PVNH01000004">
    <property type="protein sequence ID" value="PRX48711.1"/>
    <property type="molecule type" value="Genomic_DNA"/>
</dbReference>
<keyword evidence="3" id="KW-1185">Reference proteome</keyword>
<evidence type="ECO:0000313" key="3">
    <source>
        <dbReference type="Proteomes" id="UP000238362"/>
    </source>
</evidence>
<organism evidence="2 3">
    <name type="scientific">Prauserella shujinwangii</name>
    <dbReference type="NCBI Taxonomy" id="1453103"/>
    <lineage>
        <taxon>Bacteria</taxon>
        <taxon>Bacillati</taxon>
        <taxon>Actinomycetota</taxon>
        <taxon>Actinomycetes</taxon>
        <taxon>Pseudonocardiales</taxon>
        <taxon>Pseudonocardiaceae</taxon>
        <taxon>Prauserella</taxon>
    </lineage>
</organism>
<accession>A0A2T0LXF6</accession>
<dbReference type="Gene3D" id="3.90.1150.200">
    <property type="match status" value="1"/>
</dbReference>
<evidence type="ECO:0000256" key="1">
    <source>
        <dbReference type="SAM" id="MobiDB-lite"/>
    </source>
</evidence>
<comment type="caution">
    <text evidence="2">The sequence shown here is derived from an EMBL/GenBank/DDBJ whole genome shotgun (WGS) entry which is preliminary data.</text>
</comment>
<feature type="compositionally biased region" description="Basic and acidic residues" evidence="1">
    <location>
        <begin position="8"/>
        <end position="17"/>
    </location>
</feature>
<dbReference type="Proteomes" id="UP000238362">
    <property type="component" value="Unassembled WGS sequence"/>
</dbReference>
<gene>
    <name evidence="2" type="ORF">B0I33_104529</name>
</gene>
<name>A0A2T0LXF6_9PSEU</name>
<dbReference type="SUPFAM" id="SSF159888">
    <property type="entry name" value="YdhG-like"/>
    <property type="match status" value="1"/>
</dbReference>
<feature type="compositionally biased region" description="Basic and acidic residues" evidence="1">
    <location>
        <begin position="31"/>
        <end position="46"/>
    </location>
</feature>
<reference evidence="2 3" key="1">
    <citation type="submission" date="2018-03" db="EMBL/GenBank/DDBJ databases">
        <title>Genomic Encyclopedia of Type Strains, Phase III (KMG-III): the genomes of soil and plant-associated and newly described type strains.</title>
        <authorList>
            <person name="Whitman W."/>
        </authorList>
    </citation>
    <scope>NUCLEOTIDE SEQUENCE [LARGE SCALE GENOMIC DNA]</scope>
    <source>
        <strain evidence="2 3">CGMCC 4.7125</strain>
    </source>
</reference>